<dbReference type="EMBL" id="JAASQI010000005">
    <property type="protein sequence ID" value="NIJ58731.1"/>
    <property type="molecule type" value="Genomic_DNA"/>
</dbReference>
<proteinExistence type="predicted"/>
<reference evidence="1 2" key="1">
    <citation type="submission" date="2020-03" db="EMBL/GenBank/DDBJ databases">
        <title>Genomic Encyclopedia of Type Strains, Phase IV (KMG-IV): sequencing the most valuable type-strain genomes for metagenomic binning, comparative biology and taxonomic classification.</title>
        <authorList>
            <person name="Goeker M."/>
        </authorList>
    </citation>
    <scope>NUCLEOTIDE SEQUENCE [LARGE SCALE GENOMIC DNA]</scope>
    <source>
        <strain evidence="1 2">DSM 103870</strain>
    </source>
</reference>
<sequence length="407" mass="45220">MAYVQGIRAGESRINGNFRAGDVIEFPIRYLPWVELPTEIRFARRDNDADISAPFELRTVDEAIMLVGMGQIVVDSMTISQGIVRGVAFNRTNGLLKPQLFARINGLVPRSVDMEEPRLMDEGGASFRFAVQLLPTDISDSGLSIELYVAGGRTVLASLTLSRPANDELERRLIALDSRVQQIQDASSFHIKSLRNELKEQITDVQRRVDTFIEYASSFIFDRIAGERREEIAPIDPALQAQMENLRSFINAVPAISSGSKKSEGAAPTTATYVDLNSDLFTLGWYAVEVVDGNSFRWMSRTGIIFNPDPGRIINEVLIVIDKVYGATSPLLNCYFDALPAVLDITEDPATSRFMARLQWSDDIPAIPVQTFRIESQVSASPARAEGSNDERILSIAIREVVFFYGT</sequence>
<dbReference type="Proteomes" id="UP001429580">
    <property type="component" value="Unassembled WGS sequence"/>
</dbReference>
<organism evidence="1 2">
    <name type="scientific">Pseudochelatococcus lubricantis</name>
    <dbReference type="NCBI Taxonomy" id="1538102"/>
    <lineage>
        <taxon>Bacteria</taxon>
        <taxon>Pseudomonadati</taxon>
        <taxon>Pseudomonadota</taxon>
        <taxon>Alphaproteobacteria</taxon>
        <taxon>Hyphomicrobiales</taxon>
        <taxon>Chelatococcaceae</taxon>
        <taxon>Pseudochelatococcus</taxon>
    </lineage>
</organism>
<comment type="caution">
    <text evidence="1">The sequence shown here is derived from an EMBL/GenBank/DDBJ whole genome shotgun (WGS) entry which is preliminary data.</text>
</comment>
<keyword evidence="2" id="KW-1185">Reference proteome</keyword>
<gene>
    <name evidence="1" type="ORF">FHS82_002579</name>
</gene>
<dbReference type="RefSeq" id="WP_166953386.1">
    <property type="nucleotide sequence ID" value="NZ_JAASQI010000005.1"/>
</dbReference>
<name>A0ABX0V6H2_9HYPH</name>
<evidence type="ECO:0000313" key="2">
    <source>
        <dbReference type="Proteomes" id="UP001429580"/>
    </source>
</evidence>
<protein>
    <submittedName>
        <fullName evidence="1">Uncharacterized protein</fullName>
    </submittedName>
</protein>
<evidence type="ECO:0000313" key="1">
    <source>
        <dbReference type="EMBL" id="NIJ58731.1"/>
    </source>
</evidence>
<accession>A0ABX0V6H2</accession>